<dbReference type="AlphaFoldDB" id="A0A1V4HBW7"/>
<comment type="caution">
    <text evidence="1">The sequence shown here is derived from an EMBL/GenBank/DDBJ whole genome shotgun (WGS) entry which is preliminary data.</text>
</comment>
<organism evidence="1 2">
    <name type="scientific">Paenibacillus ferrarius</name>
    <dbReference type="NCBI Taxonomy" id="1469647"/>
    <lineage>
        <taxon>Bacteria</taxon>
        <taxon>Bacillati</taxon>
        <taxon>Bacillota</taxon>
        <taxon>Bacilli</taxon>
        <taxon>Bacillales</taxon>
        <taxon>Paenibacillaceae</taxon>
        <taxon>Paenibacillus</taxon>
    </lineage>
</organism>
<dbReference type="InterPro" id="IPR014903">
    <property type="entry name" value="DUF1796"/>
</dbReference>
<name>A0A1V4HBW7_9BACL</name>
<dbReference type="Proteomes" id="UP000190626">
    <property type="component" value="Unassembled WGS sequence"/>
</dbReference>
<evidence type="ECO:0008006" key="3">
    <source>
        <dbReference type="Google" id="ProtNLM"/>
    </source>
</evidence>
<keyword evidence="2" id="KW-1185">Reference proteome</keyword>
<accession>A0A1V4HBW7</accession>
<dbReference type="RefSeq" id="WP_079419268.1">
    <property type="nucleotide sequence ID" value="NZ_MBTG01000045.1"/>
</dbReference>
<dbReference type="Pfam" id="PF08795">
    <property type="entry name" value="DUF1796"/>
    <property type="match status" value="1"/>
</dbReference>
<proteinExistence type="predicted"/>
<protein>
    <recommendedName>
        <fullName evidence="3">Peptidase</fullName>
    </recommendedName>
</protein>
<dbReference type="STRING" id="1469647.BC351_09475"/>
<evidence type="ECO:0000313" key="2">
    <source>
        <dbReference type="Proteomes" id="UP000190626"/>
    </source>
</evidence>
<dbReference type="EMBL" id="MBTG01000045">
    <property type="protein sequence ID" value="OPH48671.1"/>
    <property type="molecule type" value="Genomic_DNA"/>
</dbReference>
<gene>
    <name evidence="1" type="ORF">BC351_09475</name>
</gene>
<evidence type="ECO:0000313" key="1">
    <source>
        <dbReference type="EMBL" id="OPH48671.1"/>
    </source>
</evidence>
<reference evidence="2" key="1">
    <citation type="submission" date="2016-07" db="EMBL/GenBank/DDBJ databases">
        <authorList>
            <person name="Florea S."/>
            <person name="Webb J.S."/>
            <person name="Jaromczyk J."/>
            <person name="Schardl C.L."/>
        </authorList>
    </citation>
    <scope>NUCLEOTIDE SEQUENCE [LARGE SCALE GENOMIC DNA]</scope>
    <source>
        <strain evidence="2">CY1</strain>
    </source>
</reference>
<sequence>MKLSEIKGSYDAFFSLGDSCFPAIQLEKNKLRPYAGVLDWMVSGNLSQVNRLLNNRFSDFMEFRNLKVVGEDYGPFNYIVRDETYHIDSAHDFSVKKNTMAGLESYPEIKEKYDRRIERFLDKLENSRRLLFIRTGGNSHQVEELQRTLSKLVKHDFRILFGQYTDRQHILETDWPIERVCTIELPNHDMLHGNDNLWKSIFKDIYYRDLANE</sequence>
<dbReference type="OrthoDB" id="5326008at2"/>